<proteinExistence type="inferred from homology"/>
<evidence type="ECO:0000256" key="1">
    <source>
        <dbReference type="ARBA" id="ARBA00022490"/>
    </source>
</evidence>
<reference evidence="4 5" key="1">
    <citation type="submission" date="2019-04" db="EMBL/GenBank/DDBJ databases">
        <title>A reverse ecology approach based on a biological definition of microbial populations.</title>
        <authorList>
            <person name="Arevalo P."/>
            <person name="Vaninsberghe D."/>
            <person name="Elsherbini J."/>
            <person name="Gore J."/>
            <person name="Polz M."/>
        </authorList>
    </citation>
    <scope>NUCLEOTIDE SEQUENCE [LARGE SCALE GENOMIC DNA]</scope>
    <source>
        <strain evidence="4 5">10N.261.46.F4</strain>
    </source>
</reference>
<evidence type="ECO:0000313" key="5">
    <source>
        <dbReference type="Proteomes" id="UP000307574"/>
    </source>
</evidence>
<comment type="function">
    <text evidence="2">Globally modulates RNA abundance by binding to RNase E (Rne) and regulating its endonucleolytic activity. Can modulate Rne action in a substrate-dependent manner by altering the composition of the degradosome.</text>
</comment>
<dbReference type="Pfam" id="PF06877">
    <property type="entry name" value="RraB"/>
    <property type="match status" value="1"/>
</dbReference>
<comment type="subcellular location">
    <subcellularLocation>
        <location evidence="2">Cytoplasm</location>
    </subcellularLocation>
</comment>
<feature type="domain" description="Regulator of ribonuclease activity B" evidence="3">
    <location>
        <begin position="19"/>
        <end position="120"/>
    </location>
</feature>
<comment type="similarity">
    <text evidence="2">Belongs to the RraB family.</text>
</comment>
<dbReference type="RefSeq" id="WP_136979346.1">
    <property type="nucleotide sequence ID" value="NZ_SYUV01000014.1"/>
</dbReference>
<dbReference type="HAMAP" id="MF_01888">
    <property type="entry name" value="RraB"/>
    <property type="match status" value="1"/>
</dbReference>
<evidence type="ECO:0000256" key="2">
    <source>
        <dbReference type="HAMAP-Rule" id="MF_01888"/>
    </source>
</evidence>
<dbReference type="EMBL" id="SYUV01000014">
    <property type="protein sequence ID" value="TKF34681.1"/>
    <property type="molecule type" value="Genomic_DNA"/>
</dbReference>
<dbReference type="InterPro" id="IPR036701">
    <property type="entry name" value="RraB-like_sf"/>
</dbReference>
<dbReference type="NCBIfam" id="NF008393">
    <property type="entry name" value="PRK11191.1"/>
    <property type="match status" value="1"/>
</dbReference>
<dbReference type="GO" id="GO:0060698">
    <property type="term" value="F:endoribonuclease inhibitor activity"/>
    <property type="evidence" value="ECO:0007669"/>
    <property type="project" value="UniProtKB-UniRule"/>
</dbReference>
<dbReference type="GO" id="GO:0005737">
    <property type="term" value="C:cytoplasm"/>
    <property type="evidence" value="ECO:0007669"/>
    <property type="project" value="UniProtKB-SubCell"/>
</dbReference>
<dbReference type="AlphaFoldDB" id="A0A4U1ZN97"/>
<sequence>MSHEDEYLSVAELIEFQKEETRDIITALIEDGSDPEALYDIEHHLFAEDFDVLEKAVVEAFKMGFEVLEAEETEDEDGKKLLCCDATMQCTLNAEAIDEQVEKLVNLAEKFDIIYDGWGTYYEHPYDSDEYVEPDDFDEE</sequence>
<comment type="subunit">
    <text evidence="2">Interacts with the C-terminal region of Rne.</text>
</comment>
<evidence type="ECO:0000313" key="4">
    <source>
        <dbReference type="EMBL" id="TKF34681.1"/>
    </source>
</evidence>
<organism evidence="4 5">
    <name type="scientific">Vibrio kanaloae</name>
    <dbReference type="NCBI Taxonomy" id="170673"/>
    <lineage>
        <taxon>Bacteria</taxon>
        <taxon>Pseudomonadati</taxon>
        <taxon>Pseudomonadota</taxon>
        <taxon>Gammaproteobacteria</taxon>
        <taxon>Vibrionales</taxon>
        <taxon>Vibrionaceae</taxon>
        <taxon>Vibrio</taxon>
    </lineage>
</organism>
<name>A0A4U1ZN97_9VIBR</name>
<comment type="caution">
    <text evidence="4">The sequence shown here is derived from an EMBL/GenBank/DDBJ whole genome shotgun (WGS) entry which is preliminary data.</text>
</comment>
<gene>
    <name evidence="2 4" type="primary">rraB</name>
    <name evidence="4" type="ORF">FCV50_04945</name>
</gene>
<dbReference type="SUPFAM" id="SSF89946">
    <property type="entry name" value="Hypothetical protein VC0424"/>
    <property type="match status" value="1"/>
</dbReference>
<dbReference type="PIRSF" id="PIRSF018193">
    <property type="entry name" value="UCP018193"/>
    <property type="match status" value="1"/>
</dbReference>
<protein>
    <recommendedName>
        <fullName evidence="2">Regulator of ribonuclease activity B</fullName>
    </recommendedName>
</protein>
<dbReference type="Gene3D" id="3.30.70.970">
    <property type="entry name" value="RraB-like"/>
    <property type="match status" value="1"/>
</dbReference>
<dbReference type="GO" id="GO:0019899">
    <property type="term" value="F:enzyme binding"/>
    <property type="evidence" value="ECO:0007669"/>
    <property type="project" value="UniProtKB-UniRule"/>
</dbReference>
<evidence type="ECO:0000259" key="3">
    <source>
        <dbReference type="Pfam" id="PF06877"/>
    </source>
</evidence>
<dbReference type="InterPro" id="IPR016716">
    <property type="entry name" value="RraB"/>
</dbReference>
<accession>A0A4U1ZN97</accession>
<keyword evidence="1 2" id="KW-0963">Cytoplasm</keyword>
<dbReference type="Proteomes" id="UP000307574">
    <property type="component" value="Unassembled WGS sequence"/>
</dbReference>
<dbReference type="InterPro" id="IPR009671">
    <property type="entry name" value="RraB_dom"/>
</dbReference>